<reference evidence="2 3" key="1">
    <citation type="journal article" date="2016" name="Genome Biol. Evol.">
        <title>Divergent and convergent evolution of fungal pathogenicity.</title>
        <authorList>
            <person name="Shang Y."/>
            <person name="Xiao G."/>
            <person name="Zheng P."/>
            <person name="Cen K."/>
            <person name="Zhan S."/>
            <person name="Wang C."/>
        </authorList>
    </citation>
    <scope>NUCLEOTIDE SEQUENCE [LARGE SCALE GENOMIC DNA]</scope>
    <source>
        <strain evidence="2 3">RCEF 264</strain>
    </source>
</reference>
<accession>A0A167S4N5</accession>
<dbReference type="EMBL" id="AZHD01000011">
    <property type="protein sequence ID" value="OAA59235.1"/>
    <property type="molecule type" value="Genomic_DNA"/>
</dbReference>
<sequence>MARSAAIIEKQKREIAGYLAQMEDEWPASIKPRSHTYEMVKFTASKRYGGCKNCALSIQSLPLYSVIAISLLLSPKDWTIIEADEALLGFTGGIFQRPHFRDLEKKWIRYYSNIQDEQLAKLFLTDCWTWQQKPEPSQRAHPAPPPGDLAPLPAVVVDTSVRRTLPTANNQIGGPDTISDPARQPLLDITMPGIPDASRLLESRVEETARGGGSGKEREHREVPPRGISPSLQPLLRPTNQGGVPAPGGHASKRSRVDAAPNDANTLPLQKELAKRARSATRSDENPQLVVSTARSSALTQDQTHDTGGSTSSYLQLALSTASLSTTPGQVESAVRSDAARQIKSFSGSALDSIVEDSKKFAYYLLSFFNSQKTNFIDGFCFHEGHVDGIRKVFNAALCNSLAVGKPPYAVFASPPMNYEFFFCFRLAGQVKMGDLALHCVRNQGINIISRIFTVGYKGDSIMVIGHGFKNGMILAAEILRR</sequence>
<gene>
    <name evidence="2" type="ORF">SPI_06437</name>
</gene>
<feature type="compositionally biased region" description="Polar residues" evidence="1">
    <location>
        <begin position="289"/>
        <end position="309"/>
    </location>
</feature>
<dbReference type="Proteomes" id="UP000076874">
    <property type="component" value="Unassembled WGS sequence"/>
</dbReference>
<evidence type="ECO:0000313" key="2">
    <source>
        <dbReference type="EMBL" id="OAA59235.1"/>
    </source>
</evidence>
<evidence type="ECO:0000256" key="1">
    <source>
        <dbReference type="SAM" id="MobiDB-lite"/>
    </source>
</evidence>
<proteinExistence type="predicted"/>
<comment type="caution">
    <text evidence="2">The sequence shown here is derived from an EMBL/GenBank/DDBJ whole genome shotgun (WGS) entry which is preliminary data.</text>
</comment>
<feature type="region of interest" description="Disordered" evidence="1">
    <location>
        <begin position="204"/>
        <end position="312"/>
    </location>
</feature>
<feature type="compositionally biased region" description="Basic and acidic residues" evidence="1">
    <location>
        <begin position="204"/>
        <end position="224"/>
    </location>
</feature>
<name>A0A167S4N5_9HYPO</name>
<organism evidence="2 3">
    <name type="scientific">Niveomyces insectorum RCEF 264</name>
    <dbReference type="NCBI Taxonomy" id="1081102"/>
    <lineage>
        <taxon>Eukaryota</taxon>
        <taxon>Fungi</taxon>
        <taxon>Dikarya</taxon>
        <taxon>Ascomycota</taxon>
        <taxon>Pezizomycotina</taxon>
        <taxon>Sordariomycetes</taxon>
        <taxon>Hypocreomycetidae</taxon>
        <taxon>Hypocreales</taxon>
        <taxon>Cordycipitaceae</taxon>
        <taxon>Niveomyces</taxon>
    </lineage>
</organism>
<keyword evidence="3" id="KW-1185">Reference proteome</keyword>
<evidence type="ECO:0000313" key="3">
    <source>
        <dbReference type="Proteomes" id="UP000076874"/>
    </source>
</evidence>
<dbReference type="AlphaFoldDB" id="A0A167S4N5"/>
<protein>
    <submittedName>
        <fullName evidence="2">Uncharacterized protein</fullName>
    </submittedName>
</protein>